<dbReference type="GO" id="GO:0009055">
    <property type="term" value="F:electron transfer activity"/>
    <property type="evidence" value="ECO:0007669"/>
    <property type="project" value="InterPro"/>
</dbReference>
<organism evidence="8 9">
    <name type="scientific">Undibacterium pigrum</name>
    <dbReference type="NCBI Taxonomy" id="401470"/>
    <lineage>
        <taxon>Bacteria</taxon>
        <taxon>Pseudomonadati</taxon>
        <taxon>Pseudomonadota</taxon>
        <taxon>Betaproteobacteria</taxon>
        <taxon>Burkholderiales</taxon>
        <taxon>Oxalobacteraceae</taxon>
        <taxon>Undibacterium</taxon>
    </lineage>
</organism>
<dbReference type="GO" id="GO:0020037">
    <property type="term" value="F:heme binding"/>
    <property type="evidence" value="ECO:0007669"/>
    <property type="project" value="TreeGrafter"/>
</dbReference>
<feature type="transmembrane region" description="Helical" evidence="6">
    <location>
        <begin position="62"/>
        <end position="86"/>
    </location>
</feature>
<evidence type="ECO:0000256" key="1">
    <source>
        <dbReference type="ARBA" id="ARBA00004651"/>
    </source>
</evidence>
<evidence type="ECO:0000256" key="2">
    <source>
        <dbReference type="ARBA" id="ARBA00022475"/>
    </source>
</evidence>
<protein>
    <submittedName>
        <fullName evidence="8">Cytochrome b</fullName>
    </submittedName>
</protein>
<dbReference type="Pfam" id="PF01292">
    <property type="entry name" value="Ni_hydr_CYTB"/>
    <property type="match status" value="1"/>
</dbReference>
<keyword evidence="5 6" id="KW-0472">Membrane</keyword>
<dbReference type="Proteomes" id="UP000247792">
    <property type="component" value="Unassembled WGS sequence"/>
</dbReference>
<dbReference type="SUPFAM" id="SSF81342">
    <property type="entry name" value="Transmembrane di-heme cytochromes"/>
    <property type="match status" value="1"/>
</dbReference>
<dbReference type="InterPro" id="IPR016174">
    <property type="entry name" value="Di-haem_cyt_TM"/>
</dbReference>
<evidence type="ECO:0000259" key="7">
    <source>
        <dbReference type="Pfam" id="PF01292"/>
    </source>
</evidence>
<evidence type="ECO:0000256" key="4">
    <source>
        <dbReference type="ARBA" id="ARBA00022989"/>
    </source>
</evidence>
<dbReference type="PANTHER" id="PTHR30485:SF2">
    <property type="entry name" value="BLL0597 PROTEIN"/>
    <property type="match status" value="1"/>
</dbReference>
<dbReference type="PANTHER" id="PTHR30485">
    <property type="entry name" value="NI/FE-HYDROGENASE 1 B-TYPE CYTOCHROME SUBUNIT"/>
    <property type="match status" value="1"/>
</dbReference>
<feature type="transmembrane region" description="Helical" evidence="6">
    <location>
        <begin position="213"/>
        <end position="235"/>
    </location>
</feature>
<dbReference type="InterPro" id="IPR051542">
    <property type="entry name" value="Hydrogenase_cytochrome"/>
</dbReference>
<comment type="subcellular location">
    <subcellularLocation>
        <location evidence="1">Cell membrane</location>
        <topology evidence="1">Multi-pass membrane protein</topology>
    </subcellularLocation>
</comment>
<dbReference type="GO" id="GO:0005886">
    <property type="term" value="C:plasma membrane"/>
    <property type="evidence" value="ECO:0007669"/>
    <property type="project" value="UniProtKB-SubCell"/>
</dbReference>
<feature type="transmembrane region" description="Helical" evidence="6">
    <location>
        <begin position="107"/>
        <end position="126"/>
    </location>
</feature>
<keyword evidence="9" id="KW-1185">Reference proteome</keyword>
<dbReference type="InterPro" id="IPR011577">
    <property type="entry name" value="Cyt_b561_bac/Ni-Hgenase"/>
</dbReference>
<dbReference type="Gene3D" id="1.20.950.20">
    <property type="entry name" value="Transmembrane di-heme cytochromes, Chain C"/>
    <property type="match status" value="1"/>
</dbReference>
<feature type="transmembrane region" description="Helical" evidence="6">
    <location>
        <begin position="162"/>
        <end position="182"/>
    </location>
</feature>
<evidence type="ECO:0000313" key="8">
    <source>
        <dbReference type="EMBL" id="PXX44057.1"/>
    </source>
</evidence>
<accession>A0A318JB33</accession>
<proteinExistence type="predicted"/>
<keyword evidence="2" id="KW-1003">Cell membrane</keyword>
<name>A0A318JB33_9BURK</name>
<keyword evidence="4 6" id="KW-1133">Transmembrane helix</keyword>
<dbReference type="RefSeq" id="WP_245936943.1">
    <property type="nucleotide sequence ID" value="NZ_QJKB01000003.1"/>
</dbReference>
<evidence type="ECO:0000256" key="5">
    <source>
        <dbReference type="ARBA" id="ARBA00023136"/>
    </source>
</evidence>
<comment type="caution">
    <text evidence="8">The sequence shown here is derived from an EMBL/GenBank/DDBJ whole genome shotgun (WGS) entry which is preliminary data.</text>
</comment>
<gene>
    <name evidence="8" type="ORF">DFR42_103326</name>
</gene>
<evidence type="ECO:0000313" key="9">
    <source>
        <dbReference type="Proteomes" id="UP000247792"/>
    </source>
</evidence>
<evidence type="ECO:0000256" key="3">
    <source>
        <dbReference type="ARBA" id="ARBA00022692"/>
    </source>
</evidence>
<sequence length="250" mass="27325">MTSSIMSNASEPAINTVVSHQKRILLWDLPLRLFHWLLTIAITIATVTGFIGGNWMALHGKAGLAILGLLSFRLAWGFVGSTYARFNSFFPSPSKISLFLRGKWSAPGHNPLGAISVLALLLAAAAQAGSGLFSNNDIDFTGPLFNLVPEKTAAVLTSFHKLSIYALLALIALHIFAIFWYLKIKKQNLVTPMLTGWKEVDDDVRPVASKPRWLALILSLAFAAATIYFASGAYFPQTKVPEVVQEKPAW</sequence>
<keyword evidence="3 6" id="KW-0812">Transmembrane</keyword>
<dbReference type="AlphaFoldDB" id="A0A318JB33"/>
<dbReference type="EMBL" id="QJKB01000003">
    <property type="protein sequence ID" value="PXX44057.1"/>
    <property type="molecule type" value="Genomic_DNA"/>
</dbReference>
<evidence type="ECO:0000256" key="6">
    <source>
        <dbReference type="SAM" id="Phobius"/>
    </source>
</evidence>
<feature type="domain" description="Cytochrome b561 bacterial/Ni-hydrogenase" evidence="7">
    <location>
        <begin position="27"/>
        <end position="196"/>
    </location>
</feature>
<reference evidence="8 9" key="1">
    <citation type="submission" date="2018-05" db="EMBL/GenBank/DDBJ databases">
        <title>Genomic Encyclopedia of Type Strains, Phase IV (KMG-IV): sequencing the most valuable type-strain genomes for metagenomic binning, comparative biology and taxonomic classification.</title>
        <authorList>
            <person name="Goeker M."/>
        </authorList>
    </citation>
    <scope>NUCLEOTIDE SEQUENCE [LARGE SCALE GENOMIC DNA]</scope>
    <source>
        <strain evidence="8 9">DSM 19792</strain>
    </source>
</reference>
<feature type="transmembrane region" description="Helical" evidence="6">
    <location>
        <begin position="33"/>
        <end position="56"/>
    </location>
</feature>
<dbReference type="GO" id="GO:0022904">
    <property type="term" value="P:respiratory electron transport chain"/>
    <property type="evidence" value="ECO:0007669"/>
    <property type="project" value="InterPro"/>
</dbReference>